<dbReference type="SMART" id="SM00028">
    <property type="entry name" value="TPR"/>
    <property type="match status" value="7"/>
</dbReference>
<dbReference type="SMART" id="SM00248">
    <property type="entry name" value="ANK"/>
    <property type="match status" value="4"/>
</dbReference>
<keyword evidence="12" id="KW-0234">DNA repair</keyword>
<comment type="caution">
    <text evidence="16">The sequence shown here is derived from an EMBL/GenBank/DDBJ whole genome shotgun (WGS) entry which is preliminary data.</text>
</comment>
<dbReference type="GO" id="GO:0043596">
    <property type="term" value="C:nuclear replication fork"/>
    <property type="evidence" value="ECO:0007669"/>
    <property type="project" value="TreeGrafter"/>
</dbReference>
<evidence type="ECO:0000256" key="13">
    <source>
        <dbReference type="ARBA" id="ARBA00023242"/>
    </source>
</evidence>
<evidence type="ECO:0000256" key="15">
    <source>
        <dbReference type="SAM" id="MobiDB-lite"/>
    </source>
</evidence>
<dbReference type="Gene3D" id="3.80.10.10">
    <property type="entry name" value="Ribonuclease Inhibitor"/>
    <property type="match status" value="2"/>
</dbReference>
<dbReference type="Pfam" id="PF13432">
    <property type="entry name" value="TPR_16"/>
    <property type="match status" value="1"/>
</dbReference>
<feature type="region of interest" description="Disordered" evidence="15">
    <location>
        <begin position="459"/>
        <end position="507"/>
    </location>
</feature>
<dbReference type="PROSITE" id="PS51450">
    <property type="entry name" value="LRR"/>
    <property type="match status" value="1"/>
</dbReference>
<dbReference type="InterPro" id="IPR011990">
    <property type="entry name" value="TPR-like_helical_dom_sf"/>
</dbReference>
<evidence type="ECO:0000256" key="10">
    <source>
        <dbReference type="ARBA" id="ARBA00022853"/>
    </source>
</evidence>
<evidence type="ECO:0000313" key="16">
    <source>
        <dbReference type="EMBL" id="KAK4876754.1"/>
    </source>
</evidence>
<accession>A0AAN7PTK7</accession>
<dbReference type="PROSITE" id="PS50088">
    <property type="entry name" value="ANK_REPEAT"/>
    <property type="match status" value="3"/>
</dbReference>
<keyword evidence="17" id="KW-1185">Reference proteome</keyword>
<feature type="region of interest" description="Disordered" evidence="15">
    <location>
        <begin position="787"/>
        <end position="806"/>
    </location>
</feature>
<name>A0AAN7PTK7_9COLE</name>
<dbReference type="EMBL" id="JARPUR010000004">
    <property type="protein sequence ID" value="KAK4876754.1"/>
    <property type="molecule type" value="Genomic_DNA"/>
</dbReference>
<dbReference type="InterPro" id="IPR002110">
    <property type="entry name" value="Ankyrin_rpt"/>
</dbReference>
<gene>
    <name evidence="16" type="ORF">RN001_009260</name>
</gene>
<dbReference type="PANTHER" id="PTHR46358:SF1">
    <property type="entry name" value="TONSOKU-LIKE PROTEIN"/>
    <property type="match status" value="1"/>
</dbReference>
<feature type="repeat" description="ANK" evidence="14">
    <location>
        <begin position="542"/>
        <end position="574"/>
    </location>
</feature>
<feature type="region of interest" description="Disordered" evidence="15">
    <location>
        <begin position="827"/>
        <end position="876"/>
    </location>
</feature>
<dbReference type="Pfam" id="PF13181">
    <property type="entry name" value="TPR_8"/>
    <property type="match status" value="2"/>
</dbReference>
<evidence type="ECO:0000313" key="17">
    <source>
        <dbReference type="Proteomes" id="UP001353858"/>
    </source>
</evidence>
<feature type="compositionally biased region" description="Low complexity" evidence="15">
    <location>
        <begin position="787"/>
        <end position="802"/>
    </location>
</feature>
<keyword evidence="9" id="KW-0802">TPR repeat</keyword>
<evidence type="ECO:0000256" key="8">
    <source>
        <dbReference type="ARBA" id="ARBA00022763"/>
    </source>
</evidence>
<evidence type="ECO:0000256" key="3">
    <source>
        <dbReference type="ARBA" id="ARBA00010999"/>
    </source>
</evidence>
<feature type="compositionally biased region" description="Low complexity" evidence="15">
    <location>
        <begin position="832"/>
        <end position="845"/>
    </location>
</feature>
<evidence type="ECO:0000256" key="12">
    <source>
        <dbReference type="ARBA" id="ARBA00023204"/>
    </source>
</evidence>
<dbReference type="InterPro" id="IPR032675">
    <property type="entry name" value="LRR_dom_sf"/>
</dbReference>
<dbReference type="SUPFAM" id="SSF48403">
    <property type="entry name" value="Ankyrin repeat"/>
    <property type="match status" value="1"/>
</dbReference>
<keyword evidence="11 14" id="KW-0040">ANK repeat</keyword>
<evidence type="ECO:0000256" key="1">
    <source>
        <dbReference type="ARBA" id="ARBA00004123"/>
    </source>
</evidence>
<dbReference type="Pfam" id="PF00023">
    <property type="entry name" value="Ank"/>
    <property type="match status" value="1"/>
</dbReference>
<dbReference type="InterPro" id="IPR036770">
    <property type="entry name" value="Ankyrin_rpt-contain_sf"/>
</dbReference>
<feature type="region of interest" description="Disordered" evidence="15">
    <location>
        <begin position="756"/>
        <end position="781"/>
    </location>
</feature>
<proteinExistence type="inferred from homology"/>
<dbReference type="Proteomes" id="UP001353858">
    <property type="component" value="Unassembled WGS sequence"/>
</dbReference>
<keyword evidence="7" id="KW-0677">Repeat</keyword>
<feature type="compositionally biased region" description="Basic residues" evidence="15">
    <location>
        <begin position="846"/>
        <end position="855"/>
    </location>
</feature>
<dbReference type="GO" id="GO:0031297">
    <property type="term" value="P:replication fork processing"/>
    <property type="evidence" value="ECO:0007669"/>
    <property type="project" value="TreeGrafter"/>
</dbReference>
<dbReference type="Gene3D" id="1.25.40.10">
    <property type="entry name" value="Tetratricopeptide repeat domain"/>
    <property type="match status" value="2"/>
</dbReference>
<evidence type="ECO:0000256" key="9">
    <source>
        <dbReference type="ARBA" id="ARBA00022803"/>
    </source>
</evidence>
<dbReference type="GO" id="GO:0006325">
    <property type="term" value="P:chromatin organization"/>
    <property type="evidence" value="ECO:0007669"/>
    <property type="project" value="UniProtKB-KW"/>
</dbReference>
<keyword evidence="13" id="KW-0539">Nucleus</keyword>
<keyword evidence="10" id="KW-0156">Chromatin regulator</keyword>
<keyword evidence="6" id="KW-0433">Leucine-rich repeat</keyword>
<evidence type="ECO:0000256" key="7">
    <source>
        <dbReference type="ARBA" id="ARBA00022737"/>
    </source>
</evidence>
<organism evidence="16 17">
    <name type="scientific">Aquatica leii</name>
    <dbReference type="NCBI Taxonomy" id="1421715"/>
    <lineage>
        <taxon>Eukaryota</taxon>
        <taxon>Metazoa</taxon>
        <taxon>Ecdysozoa</taxon>
        <taxon>Arthropoda</taxon>
        <taxon>Hexapoda</taxon>
        <taxon>Insecta</taxon>
        <taxon>Pterygota</taxon>
        <taxon>Neoptera</taxon>
        <taxon>Endopterygota</taxon>
        <taxon>Coleoptera</taxon>
        <taxon>Polyphaga</taxon>
        <taxon>Elateriformia</taxon>
        <taxon>Elateroidea</taxon>
        <taxon>Lampyridae</taxon>
        <taxon>Luciolinae</taxon>
        <taxon>Aquatica</taxon>
    </lineage>
</organism>
<evidence type="ECO:0000256" key="2">
    <source>
        <dbReference type="ARBA" id="ARBA00004286"/>
    </source>
</evidence>
<protein>
    <recommendedName>
        <fullName evidence="4">Tonsoku-like protein</fullName>
    </recommendedName>
</protein>
<dbReference type="Pfam" id="PF12796">
    <property type="entry name" value="Ank_2"/>
    <property type="match status" value="1"/>
</dbReference>
<feature type="repeat" description="ANK" evidence="14">
    <location>
        <begin position="509"/>
        <end position="541"/>
    </location>
</feature>
<dbReference type="GO" id="GO:0000724">
    <property type="term" value="P:double-strand break repair via homologous recombination"/>
    <property type="evidence" value="ECO:0007669"/>
    <property type="project" value="TreeGrafter"/>
</dbReference>
<evidence type="ECO:0000256" key="5">
    <source>
        <dbReference type="ARBA" id="ARBA00022454"/>
    </source>
</evidence>
<dbReference type="PRINTS" id="PR01415">
    <property type="entry name" value="ANKYRIN"/>
</dbReference>
<reference evidence="17" key="1">
    <citation type="submission" date="2023-01" db="EMBL/GenBank/DDBJ databases">
        <title>Key to firefly adult light organ development and bioluminescence: homeobox transcription factors regulate luciferase expression and transportation to peroxisome.</title>
        <authorList>
            <person name="Fu X."/>
        </authorList>
    </citation>
    <scope>NUCLEOTIDE SEQUENCE [LARGE SCALE GENOMIC DNA]</scope>
</reference>
<dbReference type="PANTHER" id="PTHR46358">
    <property type="entry name" value="TONSOKU-LIKE PROTEIN"/>
    <property type="match status" value="1"/>
</dbReference>
<keyword evidence="8" id="KW-0227">DNA damage</keyword>
<dbReference type="InterPro" id="IPR019734">
    <property type="entry name" value="TPR_rpt"/>
</dbReference>
<dbReference type="SUPFAM" id="SSF48452">
    <property type="entry name" value="TPR-like"/>
    <property type="match status" value="3"/>
</dbReference>
<evidence type="ECO:0000256" key="11">
    <source>
        <dbReference type="ARBA" id="ARBA00023043"/>
    </source>
</evidence>
<dbReference type="PROSITE" id="PS50297">
    <property type="entry name" value="ANK_REP_REGION"/>
    <property type="match status" value="3"/>
</dbReference>
<comment type="subcellular location">
    <subcellularLocation>
        <location evidence="2">Chromosome</location>
    </subcellularLocation>
    <subcellularLocation>
        <location evidence="1">Nucleus</location>
    </subcellularLocation>
</comment>
<dbReference type="SUPFAM" id="SSF52047">
    <property type="entry name" value="RNI-like"/>
    <property type="match status" value="1"/>
</dbReference>
<evidence type="ECO:0000256" key="6">
    <source>
        <dbReference type="ARBA" id="ARBA00022614"/>
    </source>
</evidence>
<comment type="similarity">
    <text evidence="3">Belongs to the Tonsoku family.</text>
</comment>
<evidence type="ECO:0000256" key="14">
    <source>
        <dbReference type="PROSITE-ProRule" id="PRU00023"/>
    </source>
</evidence>
<dbReference type="Gene3D" id="1.25.40.20">
    <property type="entry name" value="Ankyrin repeat-containing domain"/>
    <property type="match status" value="1"/>
</dbReference>
<feature type="repeat" description="ANK" evidence="14">
    <location>
        <begin position="578"/>
        <end position="610"/>
    </location>
</feature>
<sequence length="1357" mass="152877">MQEQKLLKRKRKADCNGDKNALASVCIDLAQMYIDQERYEDALKEYEIVAKVYKAMGKRLDFARANRGIGEAYVQLQEYDKALQYQQIYLDIAKEQKNKLEEQRALATIGHIHLTCYLDNQDSYSLNSAYKAFRKSFALCESLTDVKKHEHKDIMARLLANLGVVEECKGNYDKGIELLQKSIALCKSYDLFEQLFRGYTALAVLYDHKKMYDESIQQCNLAYKVAGRLKNKTPLQCTSLCMKADMLIKLSDFHSAKNVLLKAYKLKDSNSSNREVIEQNLKVVAAMCKAEDTLLTTASNNFKIKKSLYEKLGDGACRLKNFSIAIEYYHKMLEAANANNESGLDLIPCYISLAETYRDNKQFDMAIKYFQEDYNIVRENPRDVVNTLLNIADCMESSNRDIADIQSTYDEALTITKATVDKQMENKVLARYVPLLKKFKSYEKALMLENRLKQISHLVEESESEEQSTPNIGDDVSINDITDVSDDSDAENRPVRKRSKPYSVRKNNKGETQLHTACIKGNHELVKHLLDQGHPVNVRDNCGWLPIHEACISGFVEIVEMLIEKGANVNDRGGTLCQGITPLHDAALNGHLEVIELLLNKGASSIIKNDNGEIPLQVLKAWRASSSLSNEQLALYDRLISRLTQDAERLGLALNQSVNASTSAIVSSECDSVNKKSTRVRCRNESQVGSLRRTVSADKDFYEASTSSKRNVETPAQIEYKRAMENLKNSSRDDVERKRKSNDKVSAYVEDDLDDWLEDDMGGSNKKRKTGGADGFVNSTTIRRTSSSSSFSLKSKSSSSKSVISNNDDLELPTDFFESDFDVHENGDISDDSNIPSSSHSIGKSSLKKPKKKRQTSLIDSGFTRHRSFSPTNSIQSKSSVNSDYLARTEVFSRRNSNLSVDINNIFNTEPMLSVDVRINGKLYKVPVPASEIHTRTIKWLADEAAKRYSRKECMKPDLELETKNGAILADEDLISVLFSAGVTHGEEVEARIVKCNVLPLAERYSEACALENITPSKEVLKVLEATFSTLNLTDLNLRTKSIAPLCKVINRQINLSSLNLSGNFIHDSCVQFLCSSLPLLENLIELNLSLNQLTSDSLQYLSQMFEQSSKPILSNLINLDLSHNPLGNKSLPYLAVITRNLKLKTLTLVDVDFTTGLEVSTDLCLDQVINLDISYNKLSNDGILIFLSRLQPQVIESLNVSNNTGTCEGLLEDLVQLFRIDTERKYALKSLNVSRTHATDSEVFLLLSIIGDTYQFKSLNLNYNDGITSVSLRRLVQIYPTFECLSVIGCENIFKYFNDCTDSTWSCVRLRGLEFSCDFDKYSVEKNCMIGVWKKVHEHKAVVTEMQNFVKLSVTD</sequence>
<dbReference type="InterPro" id="IPR001611">
    <property type="entry name" value="Leu-rich_rpt"/>
</dbReference>
<keyword evidence="5" id="KW-0158">Chromosome</keyword>
<dbReference type="InterPro" id="IPR052311">
    <property type="entry name" value="MMS22L-TONSL_complex_comp"/>
</dbReference>
<evidence type="ECO:0000256" key="4">
    <source>
        <dbReference type="ARBA" id="ARBA00017829"/>
    </source>
</evidence>